<organism evidence="3 4">
    <name type="scientific">Ferrimonas aestuarii</name>
    <dbReference type="NCBI Taxonomy" id="2569539"/>
    <lineage>
        <taxon>Bacteria</taxon>
        <taxon>Pseudomonadati</taxon>
        <taxon>Pseudomonadota</taxon>
        <taxon>Gammaproteobacteria</taxon>
        <taxon>Alteromonadales</taxon>
        <taxon>Ferrimonadaceae</taxon>
        <taxon>Ferrimonas</taxon>
    </lineage>
</organism>
<gene>
    <name evidence="3" type="ORF">FCL42_00675</name>
</gene>
<feature type="signal peptide" evidence="2">
    <location>
        <begin position="1"/>
        <end position="19"/>
    </location>
</feature>
<evidence type="ECO:0000256" key="2">
    <source>
        <dbReference type="SAM" id="SignalP"/>
    </source>
</evidence>
<comment type="caution">
    <text evidence="3">The sequence shown here is derived from an EMBL/GenBank/DDBJ whole genome shotgun (WGS) entry which is preliminary data.</text>
</comment>
<keyword evidence="2" id="KW-0732">Signal</keyword>
<feature type="compositionally biased region" description="Polar residues" evidence="1">
    <location>
        <begin position="124"/>
        <end position="135"/>
    </location>
</feature>
<evidence type="ECO:0000313" key="4">
    <source>
        <dbReference type="Proteomes" id="UP000305675"/>
    </source>
</evidence>
<name>A0A4U1BT28_9GAMM</name>
<dbReference type="RefSeq" id="WP_136861447.1">
    <property type="nucleotide sequence ID" value="NZ_SWCJ01000001.1"/>
</dbReference>
<reference evidence="3 4" key="1">
    <citation type="submission" date="2019-04" db="EMBL/GenBank/DDBJ databases">
        <authorList>
            <person name="Hwang J.C."/>
        </authorList>
    </citation>
    <scope>NUCLEOTIDE SEQUENCE [LARGE SCALE GENOMIC DNA]</scope>
    <source>
        <strain evidence="3 4">IMCC35002</strain>
    </source>
</reference>
<dbReference type="Proteomes" id="UP000305675">
    <property type="component" value="Unassembled WGS sequence"/>
</dbReference>
<protein>
    <submittedName>
        <fullName evidence="3">Uncharacterized protein</fullName>
    </submittedName>
</protein>
<feature type="compositionally biased region" description="Basic and acidic residues" evidence="1">
    <location>
        <begin position="66"/>
        <end position="76"/>
    </location>
</feature>
<feature type="chain" id="PRO_5020526539" evidence="2">
    <location>
        <begin position="20"/>
        <end position="135"/>
    </location>
</feature>
<accession>A0A4U1BT28</accession>
<feature type="region of interest" description="Disordered" evidence="1">
    <location>
        <begin position="26"/>
        <end position="135"/>
    </location>
</feature>
<keyword evidence="4" id="KW-1185">Reference proteome</keyword>
<evidence type="ECO:0000313" key="3">
    <source>
        <dbReference type="EMBL" id="TKB58299.1"/>
    </source>
</evidence>
<sequence length="135" mass="14535">MNRLLIVSVALLVAAALWWTDTATPHQTTSLSASPEAKSEEAKSSIFELANMEVGRIPPKPQKQRRVSEDQERDQVDEQPISSEPEQAPQPVPAATAHHQPMAAPANGAGFVSHPSHKAPLQAPISQTRPSTPQP</sequence>
<feature type="compositionally biased region" description="Low complexity" evidence="1">
    <location>
        <begin position="84"/>
        <end position="101"/>
    </location>
</feature>
<evidence type="ECO:0000256" key="1">
    <source>
        <dbReference type="SAM" id="MobiDB-lite"/>
    </source>
</evidence>
<dbReference type="AlphaFoldDB" id="A0A4U1BT28"/>
<proteinExistence type="predicted"/>
<dbReference type="EMBL" id="SWCJ01000001">
    <property type="protein sequence ID" value="TKB58299.1"/>
    <property type="molecule type" value="Genomic_DNA"/>
</dbReference>